<dbReference type="InterPro" id="IPR003481">
    <property type="entry name" value="FliD_N"/>
</dbReference>
<gene>
    <name evidence="8" type="ORF">DVJ77_20740</name>
</gene>
<dbReference type="InterPro" id="IPR040026">
    <property type="entry name" value="FliD"/>
</dbReference>
<evidence type="ECO:0000256" key="5">
    <source>
        <dbReference type="RuleBase" id="RU362066"/>
    </source>
</evidence>
<feature type="domain" description="Flagellar hook-associated protein 2 N-terminal" evidence="6">
    <location>
        <begin position="20"/>
        <end position="116"/>
    </location>
</feature>
<evidence type="ECO:0000256" key="1">
    <source>
        <dbReference type="ARBA" id="ARBA00009764"/>
    </source>
</evidence>
<dbReference type="Proteomes" id="UP000253782">
    <property type="component" value="Unassembled WGS sequence"/>
</dbReference>
<dbReference type="InterPro" id="IPR010810">
    <property type="entry name" value="Flagellin_hook_IN_motif"/>
</dbReference>
<evidence type="ECO:0000256" key="3">
    <source>
        <dbReference type="ARBA" id="ARBA00023054"/>
    </source>
</evidence>
<organism evidence="8 9">
    <name type="scientific">Dyella tabacisoli</name>
    <dbReference type="NCBI Taxonomy" id="2282381"/>
    <lineage>
        <taxon>Bacteria</taxon>
        <taxon>Pseudomonadati</taxon>
        <taxon>Pseudomonadota</taxon>
        <taxon>Gammaproteobacteria</taxon>
        <taxon>Lysobacterales</taxon>
        <taxon>Rhodanobacteraceae</taxon>
        <taxon>Dyella</taxon>
    </lineage>
</organism>
<dbReference type="GO" id="GO:0005576">
    <property type="term" value="C:extracellular region"/>
    <property type="evidence" value="ECO:0007669"/>
    <property type="project" value="UniProtKB-SubCell"/>
</dbReference>
<keyword evidence="5" id="KW-0964">Secreted</keyword>
<keyword evidence="3" id="KW-0175">Coiled coil</keyword>
<dbReference type="OrthoDB" id="5980200at2"/>
<proteinExistence type="inferred from homology"/>
<keyword evidence="8" id="KW-0282">Flagellum</keyword>
<dbReference type="Pfam" id="PF07195">
    <property type="entry name" value="FliD_C"/>
    <property type="match status" value="1"/>
</dbReference>
<dbReference type="GO" id="GO:0009421">
    <property type="term" value="C:bacterial-type flagellum filament cap"/>
    <property type="evidence" value="ECO:0007669"/>
    <property type="project" value="InterPro"/>
</dbReference>
<comment type="subcellular location">
    <subcellularLocation>
        <location evidence="5">Secreted</location>
    </subcellularLocation>
    <subcellularLocation>
        <location evidence="5">Bacterial flagellum</location>
    </subcellularLocation>
</comment>
<comment type="caution">
    <text evidence="8">The sequence shown here is derived from an EMBL/GenBank/DDBJ whole genome shotgun (WGS) entry which is preliminary data.</text>
</comment>
<dbReference type="Pfam" id="PF07196">
    <property type="entry name" value="Flagellin_IN"/>
    <property type="match status" value="1"/>
</dbReference>
<dbReference type="PANTHER" id="PTHR30288">
    <property type="entry name" value="FLAGELLAR CAP/ASSEMBLY PROTEIN FLID"/>
    <property type="match status" value="1"/>
</dbReference>
<evidence type="ECO:0000313" key="9">
    <source>
        <dbReference type="Proteomes" id="UP000253782"/>
    </source>
</evidence>
<reference evidence="8 9" key="1">
    <citation type="submission" date="2018-07" db="EMBL/GenBank/DDBJ databases">
        <title>Dyella tabacisoli L4-6T, whole genome shotgun sequence.</title>
        <authorList>
            <person name="Zhou X.-K."/>
            <person name="Li W.-J."/>
            <person name="Duan Y.-Q."/>
        </authorList>
    </citation>
    <scope>NUCLEOTIDE SEQUENCE [LARGE SCALE GENOMIC DNA]</scope>
    <source>
        <strain evidence="8 9">L4-6</strain>
    </source>
</reference>
<comment type="function">
    <text evidence="5">Required for morphogenesis and for the elongation of the flagellar filament by facilitating polymerization of the flagellin monomers at the tip of growing filament. Forms a capping structure, which prevents flagellin subunits (transported through the central channel of the flagellum) from leaking out without polymerization at the distal end.</text>
</comment>
<dbReference type="PANTHER" id="PTHR30288:SF0">
    <property type="entry name" value="FLAGELLAR HOOK-ASSOCIATED PROTEIN 2"/>
    <property type="match status" value="1"/>
</dbReference>
<dbReference type="Pfam" id="PF02465">
    <property type="entry name" value="FliD_N"/>
    <property type="match status" value="1"/>
</dbReference>
<keyword evidence="4 5" id="KW-0975">Bacterial flagellum</keyword>
<dbReference type="GO" id="GO:0009424">
    <property type="term" value="C:bacterial-type flagellum hook"/>
    <property type="evidence" value="ECO:0007669"/>
    <property type="project" value="UniProtKB-UniRule"/>
</dbReference>
<dbReference type="AlphaFoldDB" id="A0A369UJ62"/>
<evidence type="ECO:0000259" key="7">
    <source>
        <dbReference type="Pfam" id="PF07195"/>
    </source>
</evidence>
<protein>
    <recommendedName>
        <fullName evidence="5">Flagellar hook-associated protein 2</fullName>
        <shortName evidence="5">HAP2</shortName>
    </recommendedName>
    <alternativeName>
        <fullName evidence="5">Flagellar cap protein</fullName>
    </alternativeName>
</protein>
<evidence type="ECO:0000259" key="6">
    <source>
        <dbReference type="Pfam" id="PF02465"/>
    </source>
</evidence>
<comment type="similarity">
    <text evidence="1 5">Belongs to the FliD family.</text>
</comment>
<keyword evidence="8" id="KW-0969">Cilium</keyword>
<evidence type="ECO:0000256" key="2">
    <source>
        <dbReference type="ARBA" id="ARBA00011255"/>
    </source>
</evidence>
<evidence type="ECO:0000256" key="4">
    <source>
        <dbReference type="ARBA" id="ARBA00023143"/>
    </source>
</evidence>
<keyword evidence="9" id="KW-1185">Reference proteome</keyword>
<comment type="subunit">
    <text evidence="2 5">Homopentamer.</text>
</comment>
<sequence length="461" mass="46108">MAITTTGSSNSPLTAAGVGSGLDVTTLVSKLVAAKRAPLQGQIDSQTNTAKTQISALGQVSSALSTLKAALASLSDGTAFTTRKVSTSDSTVLNATATGNAVNGSYNIAVTQLATAMKVSSGAVTNSQTRVGTGTLTVALGSKQMQLSIDDSHASLASIRDAINSASNNPGVTATIVTGSDGAHLVMNSNASGAVNSFTVSSSGGDGGLAALNYAPGAGNNGMKVTTAAQDALFTIDGMAGNSASNTVTSGIDGVTMTLSKVGTSTLSMASDGNTATAAVNSFVNAYNSLSALYTSLTKYDSTGNSTGPLIGDATLNSIKGTLSSIVSGTGGNGATLSSAGVTLQIDGTLKVDSGQLQTAMADGGTQLKALFSGSNGLATKLSSPLDGWIGTQGILVTRTSDLNKQLKDLGSRQSALDTDMSDLSTRYTKQFTALDTMLTKLNNTSSYLTQQFNSLNNSKN</sequence>
<dbReference type="GO" id="GO:0071973">
    <property type="term" value="P:bacterial-type flagellum-dependent cell motility"/>
    <property type="evidence" value="ECO:0007669"/>
    <property type="project" value="TreeGrafter"/>
</dbReference>
<dbReference type="EMBL" id="QQAH01000026">
    <property type="protein sequence ID" value="RDD79758.1"/>
    <property type="molecule type" value="Genomic_DNA"/>
</dbReference>
<feature type="domain" description="Flagellar hook-associated protein 2 C-terminal" evidence="7">
    <location>
        <begin position="229"/>
        <end position="444"/>
    </location>
</feature>
<dbReference type="RefSeq" id="WP_114847446.1">
    <property type="nucleotide sequence ID" value="NZ_JBHSPE010000001.1"/>
</dbReference>
<name>A0A369UJ62_9GAMM</name>
<dbReference type="InterPro" id="IPR010809">
    <property type="entry name" value="FliD_C"/>
</dbReference>
<accession>A0A369UJ62</accession>
<keyword evidence="8" id="KW-0966">Cell projection</keyword>
<evidence type="ECO:0000313" key="8">
    <source>
        <dbReference type="EMBL" id="RDD79758.1"/>
    </source>
</evidence>
<dbReference type="GO" id="GO:0007155">
    <property type="term" value="P:cell adhesion"/>
    <property type="evidence" value="ECO:0007669"/>
    <property type="project" value="InterPro"/>
</dbReference>